<keyword evidence="3" id="KW-0173">Coenzyme A biosynthesis</keyword>
<sequence length="206" mass="21990">MILVGLTGGIGSGKSTVSQMLADRGAIIIDGDAIARVLQRSGTAVFAAMVERFGDVVGADGELDRAKVASMVFSDEQALTDLNKIVHPAIGVEMLRRIGELRDTDAIAILDFPLLAESPRKGLSGVIVVDVDPDIAIQRVVRDRGMNASDVQARIDKQASRKDRLAIADRVLDNSGTKEDLVRQVDQTWTWITNLPKAGADAGETA</sequence>
<dbReference type="HAMAP" id="MF_00376">
    <property type="entry name" value="Dephospho_CoA_kinase"/>
    <property type="match status" value="1"/>
</dbReference>
<proteinExistence type="inferred from homology"/>
<reference evidence="5 6" key="1">
    <citation type="submission" date="2015-10" db="EMBL/GenBank/DDBJ databases">
        <title>Metagenome-Assembled Genomes uncover a global brackish microbiome.</title>
        <authorList>
            <person name="Hugerth L.W."/>
            <person name="Larsson J."/>
            <person name="Alneberg J."/>
            <person name="Lindh M.V."/>
            <person name="Legrand C."/>
            <person name="Pinhassi J."/>
            <person name="Andersson A.F."/>
        </authorList>
    </citation>
    <scope>NUCLEOTIDE SEQUENCE [LARGE SCALE GENOMIC DNA]</scope>
    <source>
        <strain evidence="5">BACL6 MAG-120924-bin43</strain>
    </source>
</reference>
<dbReference type="CDD" id="cd02022">
    <property type="entry name" value="DPCK"/>
    <property type="match status" value="1"/>
</dbReference>
<dbReference type="UniPathway" id="UPA00241">
    <property type="reaction ID" value="UER00356"/>
</dbReference>
<dbReference type="NCBIfam" id="TIGR00152">
    <property type="entry name" value="dephospho-CoA kinase"/>
    <property type="match status" value="1"/>
</dbReference>
<dbReference type="GO" id="GO:0005524">
    <property type="term" value="F:ATP binding"/>
    <property type="evidence" value="ECO:0007669"/>
    <property type="project" value="UniProtKB-UniRule"/>
</dbReference>
<dbReference type="GO" id="GO:0015937">
    <property type="term" value="P:coenzyme A biosynthetic process"/>
    <property type="evidence" value="ECO:0007669"/>
    <property type="project" value="UniProtKB-UniRule"/>
</dbReference>
<keyword evidence="3" id="KW-0418">Kinase</keyword>
<feature type="binding site" evidence="3">
    <location>
        <begin position="11"/>
        <end position="16"/>
    </location>
    <ligand>
        <name>ATP</name>
        <dbReference type="ChEBI" id="CHEBI:30616"/>
    </ligand>
</feature>
<comment type="subcellular location">
    <subcellularLocation>
        <location evidence="3">Cytoplasm</location>
    </subcellularLocation>
</comment>
<evidence type="ECO:0000256" key="4">
    <source>
        <dbReference type="NCBIfam" id="TIGR00152"/>
    </source>
</evidence>
<dbReference type="GO" id="GO:0005737">
    <property type="term" value="C:cytoplasm"/>
    <property type="evidence" value="ECO:0007669"/>
    <property type="project" value="UniProtKB-SubCell"/>
</dbReference>
<dbReference type="AlphaFoldDB" id="A0A0R2QGZ7"/>
<dbReference type="SUPFAM" id="SSF52540">
    <property type="entry name" value="P-loop containing nucleoside triphosphate hydrolases"/>
    <property type="match status" value="1"/>
</dbReference>
<comment type="caution">
    <text evidence="5">The sequence shown here is derived from an EMBL/GenBank/DDBJ whole genome shotgun (WGS) entry which is preliminary data.</text>
</comment>
<dbReference type="Proteomes" id="UP000051017">
    <property type="component" value="Unassembled WGS sequence"/>
</dbReference>
<dbReference type="PANTHER" id="PTHR10695:SF46">
    <property type="entry name" value="BIFUNCTIONAL COENZYME A SYNTHASE-RELATED"/>
    <property type="match status" value="1"/>
</dbReference>
<dbReference type="GO" id="GO:0004140">
    <property type="term" value="F:dephospho-CoA kinase activity"/>
    <property type="evidence" value="ECO:0007669"/>
    <property type="project" value="UniProtKB-UniRule"/>
</dbReference>
<evidence type="ECO:0000256" key="2">
    <source>
        <dbReference type="ARBA" id="ARBA00022840"/>
    </source>
</evidence>
<gene>
    <name evidence="3" type="primary">coaE</name>
    <name evidence="5" type="ORF">ABR75_04405</name>
</gene>
<dbReference type="PANTHER" id="PTHR10695">
    <property type="entry name" value="DEPHOSPHO-COA KINASE-RELATED"/>
    <property type="match status" value="1"/>
</dbReference>
<comment type="catalytic activity">
    <reaction evidence="3">
        <text>3'-dephospho-CoA + ATP = ADP + CoA + H(+)</text>
        <dbReference type="Rhea" id="RHEA:18245"/>
        <dbReference type="ChEBI" id="CHEBI:15378"/>
        <dbReference type="ChEBI" id="CHEBI:30616"/>
        <dbReference type="ChEBI" id="CHEBI:57287"/>
        <dbReference type="ChEBI" id="CHEBI:57328"/>
        <dbReference type="ChEBI" id="CHEBI:456216"/>
        <dbReference type="EC" id="2.7.1.24"/>
    </reaction>
</comment>
<evidence type="ECO:0000313" key="5">
    <source>
        <dbReference type="EMBL" id="KRO49397.1"/>
    </source>
</evidence>
<comment type="function">
    <text evidence="3">Catalyzes the phosphorylation of the 3'-hydroxyl group of dephosphocoenzyme A to form coenzyme A.</text>
</comment>
<comment type="similarity">
    <text evidence="3">Belongs to the CoaE family.</text>
</comment>
<protein>
    <recommendedName>
        <fullName evidence="3 4">Dephospho-CoA kinase</fullName>
        <ecNumber evidence="3 4">2.7.1.24</ecNumber>
    </recommendedName>
    <alternativeName>
        <fullName evidence="3">Dephosphocoenzyme A kinase</fullName>
    </alternativeName>
</protein>
<evidence type="ECO:0000256" key="3">
    <source>
        <dbReference type="HAMAP-Rule" id="MF_00376"/>
    </source>
</evidence>
<keyword evidence="1 3" id="KW-0547">Nucleotide-binding</keyword>
<comment type="pathway">
    <text evidence="3">Cofactor biosynthesis; coenzyme A biosynthesis; CoA from (R)-pantothenate: step 5/5.</text>
</comment>
<evidence type="ECO:0000256" key="1">
    <source>
        <dbReference type="ARBA" id="ARBA00022741"/>
    </source>
</evidence>
<dbReference type="Pfam" id="PF01121">
    <property type="entry name" value="CoaE"/>
    <property type="match status" value="1"/>
</dbReference>
<keyword evidence="2 3" id="KW-0067">ATP-binding</keyword>
<dbReference type="EMBL" id="LIBJ01000013">
    <property type="protein sequence ID" value="KRO49397.1"/>
    <property type="molecule type" value="Genomic_DNA"/>
</dbReference>
<dbReference type="PROSITE" id="PS51219">
    <property type="entry name" value="DPCK"/>
    <property type="match status" value="1"/>
</dbReference>
<keyword evidence="3" id="KW-0808">Transferase</keyword>
<evidence type="ECO:0000313" key="6">
    <source>
        <dbReference type="Proteomes" id="UP000051017"/>
    </source>
</evidence>
<organism evidence="5 6">
    <name type="scientific">Acidimicrobiia bacterium BACL6 MAG-120924-bin43</name>
    <dbReference type="NCBI Taxonomy" id="1655583"/>
    <lineage>
        <taxon>Bacteria</taxon>
        <taxon>Bacillati</taxon>
        <taxon>Actinomycetota</taxon>
        <taxon>Acidimicrobiia</taxon>
        <taxon>acIV cluster</taxon>
    </lineage>
</organism>
<accession>A0A0R2QGZ7</accession>
<dbReference type="EC" id="2.7.1.24" evidence="3 4"/>
<dbReference type="InterPro" id="IPR001977">
    <property type="entry name" value="Depp_CoAkinase"/>
</dbReference>
<name>A0A0R2QGZ7_9ACTN</name>
<keyword evidence="3" id="KW-0963">Cytoplasm</keyword>
<dbReference type="InterPro" id="IPR027417">
    <property type="entry name" value="P-loop_NTPase"/>
</dbReference>
<dbReference type="Gene3D" id="3.40.50.300">
    <property type="entry name" value="P-loop containing nucleotide triphosphate hydrolases"/>
    <property type="match status" value="1"/>
</dbReference>